<dbReference type="InterPro" id="IPR029050">
    <property type="entry name" value="Immunoprotect_excell_Ig-like"/>
</dbReference>
<proteinExistence type="predicted"/>
<dbReference type="OrthoDB" id="3482269at2"/>
<gene>
    <name evidence="4" type="ORF">F9B16_22385</name>
</gene>
<sequence length="154" mass="15985">MRKSALLLGILTILALVFASAWTSQAAPAQAQPHGAAGAVVVKPGPVKLDAKRAQAQDSVLNTGTPLSCVRVTVTNQSGDDVDVNPLYFSITDTGNTKHDPGSALGEYDGEIAATTLAPHENVKGLVCAEGHFQPKVVAMTDALFSEIARANVH</sequence>
<protein>
    <submittedName>
        <fullName evidence="4">DUF4352 domain-containing protein</fullName>
    </submittedName>
</protein>
<evidence type="ECO:0000313" key="4">
    <source>
        <dbReference type="EMBL" id="KAB2379004.1"/>
    </source>
</evidence>
<keyword evidence="1 2" id="KW-0732">Signal</keyword>
<feature type="signal peptide" evidence="2">
    <location>
        <begin position="1"/>
        <end position="26"/>
    </location>
</feature>
<dbReference type="Gene3D" id="2.60.40.1240">
    <property type="match status" value="1"/>
</dbReference>
<comment type="caution">
    <text evidence="4">The sequence shown here is derived from an EMBL/GenBank/DDBJ whole genome shotgun (WGS) entry which is preliminary data.</text>
</comment>
<feature type="domain" description="DUF4352" evidence="3">
    <location>
        <begin position="62"/>
        <end position="126"/>
    </location>
</feature>
<evidence type="ECO:0000256" key="1">
    <source>
        <dbReference type="ARBA" id="ARBA00022729"/>
    </source>
</evidence>
<name>A0A6L3VQW6_9ACTN</name>
<evidence type="ECO:0000259" key="3">
    <source>
        <dbReference type="Pfam" id="PF11611"/>
    </source>
</evidence>
<dbReference type="Proteomes" id="UP000483004">
    <property type="component" value="Unassembled WGS sequence"/>
</dbReference>
<organism evidence="4 5">
    <name type="scientific">Actinomadura montaniterrae</name>
    <dbReference type="NCBI Taxonomy" id="1803903"/>
    <lineage>
        <taxon>Bacteria</taxon>
        <taxon>Bacillati</taxon>
        <taxon>Actinomycetota</taxon>
        <taxon>Actinomycetes</taxon>
        <taxon>Streptosporangiales</taxon>
        <taxon>Thermomonosporaceae</taxon>
        <taxon>Actinomadura</taxon>
    </lineage>
</organism>
<dbReference type="EMBL" id="WBMR01000065">
    <property type="protein sequence ID" value="KAB2379004.1"/>
    <property type="molecule type" value="Genomic_DNA"/>
</dbReference>
<evidence type="ECO:0000313" key="5">
    <source>
        <dbReference type="Proteomes" id="UP000483004"/>
    </source>
</evidence>
<evidence type="ECO:0000256" key="2">
    <source>
        <dbReference type="SAM" id="SignalP"/>
    </source>
</evidence>
<dbReference type="Pfam" id="PF11611">
    <property type="entry name" value="DUF4352"/>
    <property type="match status" value="1"/>
</dbReference>
<reference evidence="4 5" key="1">
    <citation type="submission" date="2019-09" db="EMBL/GenBank/DDBJ databases">
        <title>Actinomadura physcomitrii sp. nov., a novel actinomycete isolated from moss [Physcomitrium sphaericum (Ludw) Fuernr].</title>
        <authorList>
            <person name="Liu C."/>
            <person name="Zhuang X."/>
        </authorList>
    </citation>
    <scope>NUCLEOTIDE SEQUENCE [LARGE SCALE GENOMIC DNA]</scope>
    <source>
        <strain evidence="4 5">CYP1-1B</strain>
    </source>
</reference>
<accession>A0A6L3VQW6</accession>
<keyword evidence="5" id="KW-1185">Reference proteome</keyword>
<dbReference type="InterPro" id="IPR029051">
    <property type="entry name" value="DUF4352"/>
</dbReference>
<feature type="chain" id="PRO_5026988458" evidence="2">
    <location>
        <begin position="27"/>
        <end position="154"/>
    </location>
</feature>
<dbReference type="AlphaFoldDB" id="A0A6L3VQW6"/>